<dbReference type="CDD" id="cd03809">
    <property type="entry name" value="GT4_MtfB-like"/>
    <property type="match status" value="1"/>
</dbReference>
<gene>
    <name evidence="1" type="ORF">SAMN05192542_102169</name>
</gene>
<proteinExistence type="predicted"/>
<dbReference type="AlphaFoldDB" id="A0A1H7H8E2"/>
<evidence type="ECO:0000313" key="2">
    <source>
        <dbReference type="Proteomes" id="UP000199120"/>
    </source>
</evidence>
<protein>
    <submittedName>
        <fullName evidence="1">Glycosyltransferase involved in cell wall bisynthesis</fullName>
    </submittedName>
</protein>
<dbReference type="GO" id="GO:0016757">
    <property type="term" value="F:glycosyltransferase activity"/>
    <property type="evidence" value="ECO:0007669"/>
    <property type="project" value="TreeGrafter"/>
</dbReference>
<dbReference type="STRING" id="416943.SAMN05445871_0141"/>
<keyword evidence="2" id="KW-1185">Reference proteome</keyword>
<reference evidence="2" key="1">
    <citation type="submission" date="2016-10" db="EMBL/GenBank/DDBJ databases">
        <authorList>
            <person name="Varghese N."/>
            <person name="Submissions S."/>
        </authorList>
    </citation>
    <scope>NUCLEOTIDE SEQUENCE [LARGE SCALE GENOMIC DNA]</scope>
    <source>
        <strain evidence="2">LMG 26416</strain>
    </source>
</reference>
<dbReference type="EMBL" id="FOAJ01000002">
    <property type="protein sequence ID" value="SEK46498.1"/>
    <property type="molecule type" value="Genomic_DNA"/>
</dbReference>
<dbReference type="Gene3D" id="3.40.50.2000">
    <property type="entry name" value="Glycogen Phosphorylase B"/>
    <property type="match status" value="1"/>
</dbReference>
<name>A0A1H7H8E2_9BURK</name>
<sequence>MVAPKGSALHHALRLTWYNNVSKRNLLLDVTRLLERLHNGLMPTGIDRVSLAYVQHYGVRARAVLSFRGHWTVLKQTDSERLFGWLNGASHTRSLIRRTFAQAFFSSWQATNIENSVLLHTSHSGMEYSRYTQSFLRKAVRPVFMVHDLIPMTHPEYCRPGIAEQHRRRIHFALQHASGLIANSEATLESLAAESRRADIPMPQNVVARLAPAKIVGRPDTASPISAPFFVVLGTIEARKNHWFLLHVWRSLVEQLGEKTPRLIIVGRRGWECENAIDMLERCDKLRGYIVEESQCSDERLFSYLQHARALLFPSFAEGYGMPLVEALAQRVPVIASDLSVFREIANQTPSYLDPLDGPGWIAAIKRYMDADDPVRNAQINRIEKYQVPTWAEHFEIVDRFIEELD</sequence>
<keyword evidence="1" id="KW-0808">Transferase</keyword>
<dbReference type="SUPFAM" id="SSF53756">
    <property type="entry name" value="UDP-Glycosyltransferase/glycogen phosphorylase"/>
    <property type="match status" value="1"/>
</dbReference>
<dbReference type="PANTHER" id="PTHR46401">
    <property type="entry name" value="GLYCOSYLTRANSFERASE WBBK-RELATED"/>
    <property type="match status" value="1"/>
</dbReference>
<dbReference type="PANTHER" id="PTHR46401:SF9">
    <property type="entry name" value="MANNOSYLTRANSFERASE A"/>
    <property type="match status" value="1"/>
</dbReference>
<dbReference type="Pfam" id="PF13692">
    <property type="entry name" value="Glyco_trans_1_4"/>
    <property type="match status" value="1"/>
</dbReference>
<organism evidence="1 2">
    <name type="scientific">Paraburkholderia caballeronis</name>
    <dbReference type="NCBI Taxonomy" id="416943"/>
    <lineage>
        <taxon>Bacteria</taxon>
        <taxon>Pseudomonadati</taxon>
        <taxon>Pseudomonadota</taxon>
        <taxon>Betaproteobacteria</taxon>
        <taxon>Burkholderiales</taxon>
        <taxon>Burkholderiaceae</taxon>
        <taxon>Paraburkholderia</taxon>
    </lineage>
</organism>
<accession>A0A1H7H8E2</accession>
<dbReference type="Proteomes" id="UP000199120">
    <property type="component" value="Unassembled WGS sequence"/>
</dbReference>
<evidence type="ECO:0000313" key="1">
    <source>
        <dbReference type="EMBL" id="SEK46498.1"/>
    </source>
</evidence>